<dbReference type="SUPFAM" id="SSF81296">
    <property type="entry name" value="E set domains"/>
    <property type="match status" value="4"/>
</dbReference>
<dbReference type="InterPro" id="IPR000033">
    <property type="entry name" value="LDLR_classB_rpt"/>
</dbReference>
<evidence type="ECO:0000259" key="4">
    <source>
        <dbReference type="SMART" id="SM00429"/>
    </source>
</evidence>
<dbReference type="CDD" id="cd00102">
    <property type="entry name" value="IPT"/>
    <property type="match status" value="2"/>
</dbReference>
<feature type="repeat" description="NHL" evidence="2">
    <location>
        <begin position="1091"/>
        <end position="1126"/>
    </location>
</feature>
<feature type="repeat" description="NHL" evidence="2">
    <location>
        <begin position="3317"/>
        <end position="3352"/>
    </location>
</feature>
<feature type="chain" id="PRO_5010173937" description="IPT/TIG domain-containing protein" evidence="3">
    <location>
        <begin position="20"/>
        <end position="4093"/>
    </location>
</feature>
<dbReference type="RefSeq" id="WP_074490085.1">
    <property type="nucleotide sequence ID" value="NZ_FPAM01000006.1"/>
</dbReference>
<name>A0A1Q6A0E9_9SPHI</name>
<feature type="repeat" description="NHL" evidence="2">
    <location>
        <begin position="2902"/>
        <end position="2932"/>
    </location>
</feature>
<dbReference type="InterPro" id="IPR056822">
    <property type="entry name" value="TEN_NHL"/>
</dbReference>
<dbReference type="Pfam" id="PF05345">
    <property type="entry name" value="He_PIG"/>
    <property type="match status" value="7"/>
</dbReference>
<dbReference type="Gene3D" id="3.30.160.710">
    <property type="match status" value="1"/>
</dbReference>
<dbReference type="Pfam" id="PF25021">
    <property type="entry name" value="TEN_NHL"/>
    <property type="match status" value="2"/>
</dbReference>
<feature type="repeat" description="NHL" evidence="2">
    <location>
        <begin position="1148"/>
        <end position="1179"/>
    </location>
</feature>
<sequence length="4093" mass="418798">MNKFILALSLFLVSLICKAQSPQISYNTPQQFNVGMAITNTVPTNTGGAVVSPDGYSYTRVLAGSGSYSTVDGTGIAASFYYPTGIAADQAGNIYVADQYGNRIRKIAAGGVVTTIAGNNTAGSTNGTGIAASFNNPCGIALDANGNIYVADRFNNLIRKITPQGVVSTFAGNSYYGSGDGVGTNASFNSPYGIAVDALGNVYVAELSGNKIRKITPAGVVTTFAGSGSAMSVDGTGINASFNGPTGIVFDAAGALYVTENIGNRIRKITPDGIVTTIAGNGLTGAVNAKGANATFNAPTGLTIDAGGNLYIADQGNNMIRMLNPSGDVTTLAGNLNSGNSDGLGNAARFSRPTGVVMINDKVYVADCYNNLIRSINAAGYTIYPALTEGLIFNSSTGAISGSANITAAAKDYTVTAINQYGSSTAVINIAVISPAVAPVIAEFSPSNSIAGTYITISGSNFYEASGVIIGGKTAEFTILSPNKVVAKIPPAAIDGAVTVINPYGNGSKSGFTITTLPAVTYTSPQQLKTGQPVNIIPSGNSNIPRQYLGQKILFAGSGVPGATDGTAQTASFYSPVSLTADDQGNIYVCDQVNRLIRKITPEGVVSTYPGNYSSSGLVTDHLGNIYVADKTSNTILKITPNGTSTLIAGAGYNGSTNGTGTAASFNYPASIIRDNNGNLYVSDAGNNMIRKITPAGLVTTLAGGGQGFADGAGTAAKFSNPQGLALDNAGNLYVADQGNNLIRKITSGGVVTTLAGGSNTGLLQDADGAGTAAIFNFPYNLVFDNSNNLYISQYNGAIRKVSLQGGVTTFTHATNTSYSAFGITIDQANNIYYSDVSTNNIYKIALTGYAISPALPDGLILNQDGKITGSANVTSPATDYTVTVANLAGKNTTPINIEVKIPELPPVISAVSPQNIGAGMRLKLTGTNFVGATAVKVGSSNVDFFIVSPTIITTSIPQGSTATEIKVINPFGTATYSQLQLNPPPAISYTLTQSFTVGTAITSLTPANNGGAISGTYGTVTTYAGNGTQGYTNGTLTTSRFSTPQGMTTDGDGNTYVTDDYYQIRKITKDGNVTTLAGGVSNNGYKDGTGAAANFNYPKGLAADAAGNIYVAEQGNNRIRKITPDGTVTTFAGNAQGFTNGSAASANFNSPTGLAFDVKGNLYVSDMYNNAIRKITPDGQVTTFAGGTYGTSTDGVGAAAIFSTPSGLAFDASDNLYVTEVNGNRIRKITPSGNVTTVAGSVNGYADGPVADAKFSNPSAIVADGFGNLFVADQGNQRIRKISPDGMVSTVAGGNGNKRLTDGVGSDAGFNYPYSITIGADGNLYVSDAYNYAIRKVVQTGYTISPALPEGLNLDGATGVISGIPTASSGSKSYKITGSNIYGSSTSTISFEVKIPAVAPSITLFAPTTATPGNAITITGSNFTDASGVQIGGVSVSPYTVVSSTTIKAIVPAGAQGNSVKVINSYGSATASGFAYAAAPAISYPATASFKAGVAATAINVTNNGSAVPEAIYMQVKSIAGSTETQSSANINQPVAVVIDAIGNAYSAENTLIRKTTPAGVTTVFAGSTTAASTDGAGTAAGFQLINAMAIDKAGNLFVADAGNHKIRKVTPTGVVSTFAGDGTAVFNDGASGSASFINITGLAFDTEGNLFVVDAGSYRIRKITTDGIVSTIAGNIGGSDNPLANAGFASPKGITIDNYDNIYITDYNLIKKITPAGISTLAGSFQQGNADGNGTAATFYNPQGITSDMVGNLYVADVSNHTIRKITPQGVVSTIAGTGVGALTDKVGTLASFKNPWDIRFANNYLYVADKGNNAIRKIAIVGYQVTPILPAGLSISDLGTISGTPTVISPATNYTISAINSAGSGLATIKIDVGVPLVAPAITAITPTSANANTVVTITGNNFIGATSVSFGGVAALSYTVTSPTSIVATLAPGTASGSVVVNNAYGSGNITGFNFIAAPQISYGNVSTYTAGKAITDLQPSNSGTAIEPVVYSMVSTVAIGANFPAPVSNPYLYNAIAGLVTDQAGNIYIADQSLNLIRKITPAGVVTNFAGNGNYGLNNGSAATATFSRPKDLTIDRDGNLYVLDQGNNVIRKITPAGVVSTFAGNTDNRSVDGVGVAASFATPNNITIDAVGNLYVIDQSSNTVRKITPDGIVSTLAGSGISGSANGTGTAASFNYPSGICVDASGNLYVGDSGNHLIRKVTPSGVVTTFFAGTPSGPNSSGGYIYNGNALAMDRAGNIYVADWSVNKIMKISSAGIATVLAGNGSNLLVNAVGTIAAFSAPIAICYDQASGNLYVSANQQVRKVVLTGYVIDLALPSGLNFDSKTGKISGTANEVMPAKTYTVTGYNSNGSSATTINLSVAYPEKPQISYAASQTFTAGVIIAPLVPANSGGGIPTGGYGSVSRIAGIGQYDYIDGPADVAAFKYPSGLAVDAANNIYVTHRIDNLVRKISPAGIVSTYAGSSFYNHSDFPASLDDPIGLAINSKDELFIGVGSNWPGSDGNNRIIKIANGQETTFVGSNNYGLQDGTGAGALFHGSYQFSMDKNDNMYVADQQNNAIRKVTPAGVVTTFAGNGTMGAANGAGTAATFYNPDAVTANIDGNLYVADTKNNLIRKITPAGLVSTFAGSGTAASVDGKLTAASFNYPTCIIADKIGNLYVSDYHGHVIRKITTDGTVTTIAGNGTAASVSGIGTAAGFNGPVSLTLTNNQDALIVAEYDGHLISKVHLTGYAIDKPLPRGLSFDVNTGIITGTPKKAMPATDYMITANNASGTSSTKLTITVTADPAPAISYLPSKVYTYTQVNIGPANTGGAVPAVIFGNTTTIAGNIQSGNIDGVLTDARFNNPAGIVTDNVGNIYIADQANNMIRKITPDGVVSTLAGNGTAGFYDGPAAVAMFNNPSGVALDSYGNVYVTDRYNNMIRKITPDGMVSTLAGNLNANSHSGKGSAAGFYYPYGIIADANDNLYVAEQGGSLIRKVTPDGTVTTFAGDGVYGGSKDGTGTSASFYNPTGIAADSKGNFFIADNYNNMIRKITPAGVVTTFAGAISSIWESKDGIGSAARFYRPTSIVIDNNDNLYVTDQSTNLIRKVTPDAVVTTIAGKGVSGFNDGVGLNASFNRPTGITIATDGALLVTDFGNNTLRRILLNGYQLSQPLPAGLVFDGTTGTITGITSNVTAANNYPVIAANVSGMSNTTLALEVLALPAPNITYDTPVALGINQSAGNISPKNTGGPVPATVYAQTTTLAGSQGVRGYADGVGVAASFGTLAGLTSSIDGNIYALDSQYGLIRKITPAGVVSTFAGNTNNGLADGAGQLAKFRNPSGIVADASGNLYVADRGNNLIRKISPSGYVSTYAGTGYASSIDGYTYFASLNAPDAITIDAAGNLYVSEKGGAKIRKINVSTSMITTVATIPNAGGDSFISGIVTDSRGNLFVTDYANNLIRKITPSGTISIFTGNGLTANKDGTGTEAGVMAPVALAIDINDNLYAATSNRIRKITADGIVTTIAGTDTQGAANGIGTAATFGQPHGLLFDNSGRLIIADLQNSLLRTLTLTGYTISAKLPAGLAFDQTTGIISGTATELSTATDYTVSAYNVTGAGQFKINLNVRKIPQQVITLAPDAYATYGDADFTPAASSNNPDNTIIYSGDNSAVASIVGGKVHIIGAGVVNITASQAGSINYLPAVNVAQKLIISPLQVAVKANDFSKTYGDSDPVFTYQVTSGRLVNDDQFSGSIARAAGEAAGSYKIAQGTLALNANYKLTFTSTPFIISKASLAITANDQTRAYGQNNPALTVSYSGFVNGDSQSSLNTLPTISTTADNTSAEGVYDLVPSGAVSNNYSFVYKTGKLTITVPATNFKISTTSVTCKGSNNGMITISPVQKLNYTATLTSNGLNKTYSFTGDVTIDQLSPGTYNVCITAGGVANFNQCYDLVITEPKDLALYATVNKSVNTVTLSLNGSDVYNIQLNGALYTTHSNSITLPLIKGGNKLSVSTDKPCQGTVDQVINTKDEQAPYPNPFNNILYVNLGSANIKICDIKIYGFSDARLRYNQTYNNTSGVVSIDASTLTTGFYSIHIIADGKESVYKIIKQ</sequence>
<dbReference type="InterPro" id="IPR011042">
    <property type="entry name" value="6-blade_b-propeller_TolB-like"/>
</dbReference>
<feature type="repeat" description="NHL" evidence="2">
    <location>
        <begin position="2180"/>
        <end position="2210"/>
    </location>
</feature>
<dbReference type="PROSITE" id="PS51125">
    <property type="entry name" value="NHL"/>
    <property type="match status" value="7"/>
</dbReference>
<gene>
    <name evidence="5" type="ORF">RG47T_2944</name>
</gene>
<dbReference type="InterPro" id="IPR015919">
    <property type="entry name" value="Cadherin-like_sf"/>
</dbReference>
<reference evidence="5 6" key="1">
    <citation type="submission" date="2016-11" db="EMBL/GenBank/DDBJ databases">
        <title>Whole Genome Sequencing of Mucilaginibacter polytrichastri RG4-7(T) isolated from the moss sample.</title>
        <authorList>
            <person name="Li Y."/>
        </authorList>
    </citation>
    <scope>NUCLEOTIDE SEQUENCE [LARGE SCALE GENOMIC DNA]</scope>
    <source>
        <strain evidence="5 6">RG4-7</strain>
    </source>
</reference>
<keyword evidence="6" id="KW-1185">Reference proteome</keyword>
<dbReference type="Pfam" id="PF01436">
    <property type="entry name" value="NHL"/>
    <property type="match status" value="5"/>
</dbReference>
<dbReference type="SMART" id="SM00135">
    <property type="entry name" value="LY"/>
    <property type="match status" value="10"/>
</dbReference>
<dbReference type="GO" id="GO:0005509">
    <property type="term" value="F:calcium ion binding"/>
    <property type="evidence" value="ECO:0007669"/>
    <property type="project" value="InterPro"/>
</dbReference>
<dbReference type="SMART" id="SM00429">
    <property type="entry name" value="IPT"/>
    <property type="match status" value="3"/>
</dbReference>
<comment type="caution">
    <text evidence="5">The sequence shown here is derived from an EMBL/GenBank/DDBJ whole genome shotgun (WGS) entry which is preliminary data.</text>
</comment>
<accession>A0A1Q6A0E9</accession>
<dbReference type="Pfam" id="PF18962">
    <property type="entry name" value="Por_Secre_tail"/>
    <property type="match status" value="1"/>
</dbReference>
<dbReference type="OrthoDB" id="641420at2"/>
<evidence type="ECO:0000256" key="1">
    <source>
        <dbReference type="ARBA" id="ARBA00022737"/>
    </source>
</evidence>
<keyword evidence="1" id="KW-0677">Repeat</keyword>
<protein>
    <recommendedName>
        <fullName evidence="4">IPT/TIG domain-containing protein</fullName>
    </recommendedName>
</protein>
<dbReference type="SUPFAM" id="SSF63829">
    <property type="entry name" value="Calcium-dependent phosphotriesterase"/>
    <property type="match status" value="3"/>
</dbReference>
<organism evidence="5 6">
    <name type="scientific">Mucilaginibacter polytrichastri</name>
    <dbReference type="NCBI Taxonomy" id="1302689"/>
    <lineage>
        <taxon>Bacteria</taxon>
        <taxon>Pseudomonadati</taxon>
        <taxon>Bacteroidota</taxon>
        <taxon>Sphingobacteriia</taxon>
        <taxon>Sphingobacteriales</taxon>
        <taxon>Sphingobacteriaceae</taxon>
        <taxon>Mucilaginibacter</taxon>
    </lineage>
</organism>
<dbReference type="SUPFAM" id="SSF49313">
    <property type="entry name" value="Cadherin-like"/>
    <property type="match status" value="2"/>
</dbReference>
<keyword evidence="3" id="KW-0732">Signal</keyword>
<dbReference type="PANTHER" id="PTHR13833:SF71">
    <property type="entry name" value="NHL DOMAIN-CONTAINING PROTEIN"/>
    <property type="match status" value="1"/>
</dbReference>
<dbReference type="STRING" id="1302689.RG47T_2944"/>
<evidence type="ECO:0000256" key="2">
    <source>
        <dbReference type="PROSITE-ProRule" id="PRU00504"/>
    </source>
</evidence>
<dbReference type="CDD" id="cd14953">
    <property type="entry name" value="NHL_like_1"/>
    <property type="match status" value="3"/>
</dbReference>
<dbReference type="GO" id="GO:0016020">
    <property type="term" value="C:membrane"/>
    <property type="evidence" value="ECO:0007669"/>
    <property type="project" value="InterPro"/>
</dbReference>
<evidence type="ECO:0000313" key="6">
    <source>
        <dbReference type="Proteomes" id="UP000186720"/>
    </source>
</evidence>
<dbReference type="InterPro" id="IPR026444">
    <property type="entry name" value="Secre_tail"/>
</dbReference>
<dbReference type="Proteomes" id="UP000186720">
    <property type="component" value="Unassembled WGS sequence"/>
</dbReference>
<feature type="repeat" description="NHL" evidence="2">
    <location>
        <begin position="2999"/>
        <end position="3041"/>
    </location>
</feature>
<dbReference type="InterPro" id="IPR014756">
    <property type="entry name" value="Ig_E-set"/>
</dbReference>
<evidence type="ECO:0000256" key="3">
    <source>
        <dbReference type="SAM" id="SignalP"/>
    </source>
</evidence>
<dbReference type="Pfam" id="PF18676">
    <property type="entry name" value="MBG_2"/>
    <property type="match status" value="2"/>
</dbReference>
<feature type="domain" description="IPT/TIG" evidence="4">
    <location>
        <begin position="1882"/>
        <end position="1960"/>
    </location>
</feature>
<dbReference type="Gene3D" id="2.120.10.30">
    <property type="entry name" value="TolB, C-terminal domain"/>
    <property type="match status" value="25"/>
</dbReference>
<dbReference type="InterPro" id="IPR002909">
    <property type="entry name" value="IPT_dom"/>
</dbReference>
<feature type="domain" description="IPT/TIG" evidence="4">
    <location>
        <begin position="438"/>
        <end position="515"/>
    </location>
</feature>
<dbReference type="SUPFAM" id="SSF101898">
    <property type="entry name" value="NHL repeat"/>
    <property type="match status" value="5"/>
</dbReference>
<dbReference type="PANTHER" id="PTHR13833">
    <property type="match status" value="1"/>
</dbReference>
<dbReference type="InterPro" id="IPR013783">
    <property type="entry name" value="Ig-like_fold"/>
</dbReference>
<feature type="repeat" description="NHL" evidence="2">
    <location>
        <begin position="80"/>
        <end position="110"/>
    </location>
</feature>
<dbReference type="InterPro" id="IPR041286">
    <property type="entry name" value="MBG_2"/>
</dbReference>
<evidence type="ECO:0000313" key="5">
    <source>
        <dbReference type="EMBL" id="OKS87483.1"/>
    </source>
</evidence>
<feature type="domain" description="IPT/TIG" evidence="4">
    <location>
        <begin position="1400"/>
        <end position="1478"/>
    </location>
</feature>
<proteinExistence type="predicted"/>
<dbReference type="InterPro" id="IPR001258">
    <property type="entry name" value="NHL_repeat"/>
</dbReference>
<dbReference type="Gene3D" id="2.60.40.10">
    <property type="entry name" value="Immunoglobulins"/>
    <property type="match status" value="5"/>
</dbReference>
<dbReference type="EMBL" id="MPPL01000001">
    <property type="protein sequence ID" value="OKS87483.1"/>
    <property type="molecule type" value="Genomic_DNA"/>
</dbReference>
<dbReference type="SMART" id="SM00710">
    <property type="entry name" value="PbH1"/>
    <property type="match status" value="8"/>
</dbReference>
<feature type="signal peptide" evidence="3">
    <location>
        <begin position="1"/>
        <end position="19"/>
    </location>
</feature>
<dbReference type="InterPro" id="IPR006626">
    <property type="entry name" value="PbH1"/>
</dbReference>
<dbReference type="CDD" id="cd00603">
    <property type="entry name" value="IPT_PCSR"/>
    <property type="match status" value="1"/>
</dbReference>